<dbReference type="Pfam" id="PF00072">
    <property type="entry name" value="Response_reg"/>
    <property type="match status" value="1"/>
</dbReference>
<dbReference type="GO" id="GO:0005829">
    <property type="term" value="C:cytosol"/>
    <property type="evidence" value="ECO:0007669"/>
    <property type="project" value="TreeGrafter"/>
</dbReference>
<gene>
    <name evidence="4" type="ORF">SOO65_15630</name>
</gene>
<keyword evidence="5" id="KW-1185">Reference proteome</keyword>
<keyword evidence="2" id="KW-0597">Phosphoprotein</keyword>
<proteinExistence type="predicted"/>
<accession>A0AAX4HLI9</accession>
<dbReference type="PANTHER" id="PTHR48111">
    <property type="entry name" value="REGULATOR OF RPOS"/>
    <property type="match status" value="1"/>
</dbReference>
<dbReference type="SMART" id="SM00448">
    <property type="entry name" value="REC"/>
    <property type="match status" value="1"/>
</dbReference>
<dbReference type="InterPro" id="IPR036388">
    <property type="entry name" value="WH-like_DNA-bd_sf"/>
</dbReference>
<dbReference type="KEGG" id="psti:SOO65_15630"/>
<evidence type="ECO:0000313" key="5">
    <source>
        <dbReference type="Proteomes" id="UP001324634"/>
    </source>
</evidence>
<reference evidence="4 5" key="1">
    <citation type="submission" date="2023-11" db="EMBL/GenBank/DDBJ databases">
        <title>Peredibacter starrii A3.12.</title>
        <authorList>
            <person name="Mitchell R.J."/>
        </authorList>
    </citation>
    <scope>NUCLEOTIDE SEQUENCE [LARGE SCALE GENOMIC DNA]</scope>
    <source>
        <strain evidence="4 5">A3.12</strain>
    </source>
</reference>
<sequence length="211" mass="23944">MTKILVVSNDEQFARMLNYTLTYNGFIVEAAPTLDHAWKYLQEIHFDLILLDYKFREGNGLDFCKELRHCGSGAAMVVMGECYDEVSILHGMYSGMDDYILKPFNMSELKMILNKQLERKRLMARPIVYGDLRIDLARSLVTVKDKILSLGKKEMDIMVILARKAGRIAWADKLLTEERIKLLSKKLANVAGEALQIKSISGVGYKLVSCG</sequence>
<dbReference type="GO" id="GO:0000156">
    <property type="term" value="F:phosphorelay response regulator activity"/>
    <property type="evidence" value="ECO:0007669"/>
    <property type="project" value="TreeGrafter"/>
</dbReference>
<dbReference type="Proteomes" id="UP001324634">
    <property type="component" value="Chromosome"/>
</dbReference>
<feature type="modified residue" description="4-aspartylphosphate" evidence="2">
    <location>
        <position position="52"/>
    </location>
</feature>
<evidence type="ECO:0000256" key="1">
    <source>
        <dbReference type="ARBA" id="ARBA00023125"/>
    </source>
</evidence>
<feature type="domain" description="Response regulatory" evidence="3">
    <location>
        <begin position="3"/>
        <end position="117"/>
    </location>
</feature>
<organism evidence="4 5">
    <name type="scientific">Peredibacter starrii</name>
    <dbReference type="NCBI Taxonomy" id="28202"/>
    <lineage>
        <taxon>Bacteria</taxon>
        <taxon>Pseudomonadati</taxon>
        <taxon>Bdellovibrionota</taxon>
        <taxon>Bacteriovoracia</taxon>
        <taxon>Bacteriovoracales</taxon>
        <taxon>Bacteriovoracaceae</taxon>
        <taxon>Peredibacter</taxon>
    </lineage>
</organism>
<dbReference type="SUPFAM" id="SSF52172">
    <property type="entry name" value="CheY-like"/>
    <property type="match status" value="1"/>
</dbReference>
<dbReference type="RefSeq" id="WP_321392297.1">
    <property type="nucleotide sequence ID" value="NZ_CP139487.1"/>
</dbReference>
<dbReference type="GO" id="GO:0032993">
    <property type="term" value="C:protein-DNA complex"/>
    <property type="evidence" value="ECO:0007669"/>
    <property type="project" value="TreeGrafter"/>
</dbReference>
<dbReference type="PROSITE" id="PS50110">
    <property type="entry name" value="RESPONSE_REGULATORY"/>
    <property type="match status" value="1"/>
</dbReference>
<evidence type="ECO:0000256" key="2">
    <source>
        <dbReference type="PROSITE-ProRule" id="PRU00169"/>
    </source>
</evidence>
<dbReference type="GO" id="GO:0006355">
    <property type="term" value="P:regulation of DNA-templated transcription"/>
    <property type="evidence" value="ECO:0007669"/>
    <property type="project" value="TreeGrafter"/>
</dbReference>
<dbReference type="GO" id="GO:0000976">
    <property type="term" value="F:transcription cis-regulatory region binding"/>
    <property type="evidence" value="ECO:0007669"/>
    <property type="project" value="TreeGrafter"/>
</dbReference>
<keyword evidence="1" id="KW-0238">DNA-binding</keyword>
<evidence type="ECO:0000313" key="4">
    <source>
        <dbReference type="EMBL" id="WPU64124.1"/>
    </source>
</evidence>
<dbReference type="Gene3D" id="1.10.10.10">
    <property type="entry name" value="Winged helix-like DNA-binding domain superfamily/Winged helix DNA-binding domain"/>
    <property type="match status" value="1"/>
</dbReference>
<evidence type="ECO:0000259" key="3">
    <source>
        <dbReference type="PROSITE" id="PS50110"/>
    </source>
</evidence>
<dbReference type="InterPro" id="IPR001789">
    <property type="entry name" value="Sig_transdc_resp-reg_receiver"/>
</dbReference>
<dbReference type="InterPro" id="IPR039420">
    <property type="entry name" value="WalR-like"/>
</dbReference>
<dbReference type="InterPro" id="IPR011006">
    <property type="entry name" value="CheY-like_superfamily"/>
</dbReference>
<dbReference type="EMBL" id="CP139487">
    <property type="protein sequence ID" value="WPU64124.1"/>
    <property type="molecule type" value="Genomic_DNA"/>
</dbReference>
<dbReference type="Gene3D" id="3.40.50.2300">
    <property type="match status" value="1"/>
</dbReference>
<dbReference type="PANTHER" id="PTHR48111:SF36">
    <property type="entry name" value="TRANSCRIPTIONAL REGULATORY PROTEIN CUTR"/>
    <property type="match status" value="1"/>
</dbReference>
<protein>
    <submittedName>
        <fullName evidence="4">Response regulator transcription factor</fullName>
    </submittedName>
</protein>
<dbReference type="AlphaFoldDB" id="A0AAX4HLI9"/>
<name>A0AAX4HLI9_9BACT</name>